<proteinExistence type="predicted"/>
<dbReference type="Proteomes" id="UP000247811">
    <property type="component" value="Unassembled WGS sequence"/>
</dbReference>
<dbReference type="EMBL" id="QJJS01000015">
    <property type="protein sequence ID" value="PXW94216.1"/>
    <property type="molecule type" value="Genomic_DNA"/>
</dbReference>
<accession>A0A318H8D7</accession>
<dbReference type="AlphaFoldDB" id="A0A318H8D7"/>
<organism evidence="1 2">
    <name type="scientific">Sphaerotilus hippei</name>
    <dbReference type="NCBI Taxonomy" id="744406"/>
    <lineage>
        <taxon>Bacteria</taxon>
        <taxon>Pseudomonadati</taxon>
        <taxon>Pseudomonadota</taxon>
        <taxon>Betaproteobacteria</taxon>
        <taxon>Burkholderiales</taxon>
        <taxon>Sphaerotilaceae</taxon>
        <taxon>Sphaerotilus</taxon>
    </lineage>
</organism>
<dbReference type="RefSeq" id="WP_110401721.1">
    <property type="nucleotide sequence ID" value="NZ_QJJS01000015.1"/>
</dbReference>
<comment type="caution">
    <text evidence="1">The sequence shown here is derived from an EMBL/GenBank/DDBJ whole genome shotgun (WGS) entry which is preliminary data.</text>
</comment>
<reference evidence="1 2" key="1">
    <citation type="submission" date="2018-05" db="EMBL/GenBank/DDBJ databases">
        <title>Genomic Encyclopedia of Type Strains, Phase IV (KMG-IV): sequencing the most valuable type-strain genomes for metagenomic binning, comparative biology and taxonomic classification.</title>
        <authorList>
            <person name="Goeker M."/>
        </authorList>
    </citation>
    <scope>NUCLEOTIDE SEQUENCE [LARGE SCALE GENOMIC DNA]</scope>
    <source>
        <strain evidence="1 2">DSM 566</strain>
    </source>
</reference>
<evidence type="ECO:0000313" key="2">
    <source>
        <dbReference type="Proteomes" id="UP000247811"/>
    </source>
</evidence>
<keyword evidence="2" id="KW-1185">Reference proteome</keyword>
<evidence type="ECO:0000313" key="1">
    <source>
        <dbReference type="EMBL" id="PXW94216.1"/>
    </source>
</evidence>
<protein>
    <submittedName>
        <fullName evidence="1">Uncharacterized protein</fullName>
    </submittedName>
</protein>
<gene>
    <name evidence="1" type="ORF">C7444_115111</name>
</gene>
<sequence length="68" mass="7180">MDALNHCRFVDLPTAQDTADALTDRTSVELAPGVTLHTGHRQGMPTFVITTAGADDLSAVIAEDLADE</sequence>
<name>A0A318H8D7_9BURK</name>